<dbReference type="EMBL" id="MU858086">
    <property type="protein sequence ID" value="KAK4214884.1"/>
    <property type="molecule type" value="Genomic_DNA"/>
</dbReference>
<keyword evidence="1" id="KW-0732">Signal</keyword>
<gene>
    <name evidence="2" type="ORF">QBC37DRAFT_399105</name>
</gene>
<keyword evidence="3" id="KW-1185">Reference proteome</keyword>
<organism evidence="2 3">
    <name type="scientific">Rhypophila decipiens</name>
    <dbReference type="NCBI Taxonomy" id="261697"/>
    <lineage>
        <taxon>Eukaryota</taxon>
        <taxon>Fungi</taxon>
        <taxon>Dikarya</taxon>
        <taxon>Ascomycota</taxon>
        <taxon>Pezizomycotina</taxon>
        <taxon>Sordariomycetes</taxon>
        <taxon>Sordariomycetidae</taxon>
        <taxon>Sordariales</taxon>
        <taxon>Naviculisporaceae</taxon>
        <taxon>Rhypophila</taxon>
    </lineage>
</organism>
<evidence type="ECO:0000313" key="2">
    <source>
        <dbReference type="EMBL" id="KAK4214884.1"/>
    </source>
</evidence>
<protein>
    <recommendedName>
        <fullName evidence="4">Invertebrate defensins family profile domain-containing protein</fullName>
    </recommendedName>
</protein>
<dbReference type="Proteomes" id="UP001301769">
    <property type="component" value="Unassembled WGS sequence"/>
</dbReference>
<feature type="signal peptide" evidence="1">
    <location>
        <begin position="1"/>
        <end position="20"/>
    </location>
</feature>
<evidence type="ECO:0000313" key="3">
    <source>
        <dbReference type="Proteomes" id="UP001301769"/>
    </source>
</evidence>
<sequence>MKTFSFTIILSLAASAVAVGETVYFLERNATCTDHDDGSITCKSGRLDGTPVIEARDIAPAIRGREPSNPLDRLVTCGLPFFGGTSCYLHCGLIGYCNHYCDDGICRCRCLDRSGAAGGLPCARTSCS</sequence>
<name>A0AAN7B905_9PEZI</name>
<comment type="caution">
    <text evidence="2">The sequence shown here is derived from an EMBL/GenBank/DDBJ whole genome shotgun (WGS) entry which is preliminary data.</text>
</comment>
<reference evidence="2" key="2">
    <citation type="submission" date="2023-05" db="EMBL/GenBank/DDBJ databases">
        <authorList>
            <consortium name="Lawrence Berkeley National Laboratory"/>
            <person name="Steindorff A."/>
            <person name="Hensen N."/>
            <person name="Bonometti L."/>
            <person name="Westerberg I."/>
            <person name="Brannstrom I.O."/>
            <person name="Guillou S."/>
            <person name="Cros-Aarteil S."/>
            <person name="Calhoun S."/>
            <person name="Haridas S."/>
            <person name="Kuo A."/>
            <person name="Mondo S."/>
            <person name="Pangilinan J."/>
            <person name="Riley R."/>
            <person name="Labutti K."/>
            <person name="Andreopoulos B."/>
            <person name="Lipzen A."/>
            <person name="Chen C."/>
            <person name="Yanf M."/>
            <person name="Daum C."/>
            <person name="Ng V."/>
            <person name="Clum A."/>
            <person name="Ohm R."/>
            <person name="Martin F."/>
            <person name="Silar P."/>
            <person name="Natvig D."/>
            <person name="Lalanne C."/>
            <person name="Gautier V."/>
            <person name="Ament-Velasquez S.L."/>
            <person name="Kruys A."/>
            <person name="Hutchinson M.I."/>
            <person name="Powell A.J."/>
            <person name="Barry K."/>
            <person name="Miller A.N."/>
            <person name="Grigoriev I.V."/>
            <person name="Debuchy R."/>
            <person name="Gladieux P."/>
            <person name="Thoren M.H."/>
            <person name="Johannesson H."/>
        </authorList>
    </citation>
    <scope>NUCLEOTIDE SEQUENCE</scope>
    <source>
        <strain evidence="2">PSN293</strain>
    </source>
</reference>
<reference evidence="2" key="1">
    <citation type="journal article" date="2023" name="Mol. Phylogenet. Evol.">
        <title>Genome-scale phylogeny and comparative genomics of the fungal order Sordariales.</title>
        <authorList>
            <person name="Hensen N."/>
            <person name="Bonometti L."/>
            <person name="Westerberg I."/>
            <person name="Brannstrom I.O."/>
            <person name="Guillou S."/>
            <person name="Cros-Aarteil S."/>
            <person name="Calhoun S."/>
            <person name="Haridas S."/>
            <person name="Kuo A."/>
            <person name="Mondo S."/>
            <person name="Pangilinan J."/>
            <person name="Riley R."/>
            <person name="LaButti K."/>
            <person name="Andreopoulos B."/>
            <person name="Lipzen A."/>
            <person name="Chen C."/>
            <person name="Yan M."/>
            <person name="Daum C."/>
            <person name="Ng V."/>
            <person name="Clum A."/>
            <person name="Steindorff A."/>
            <person name="Ohm R.A."/>
            <person name="Martin F."/>
            <person name="Silar P."/>
            <person name="Natvig D.O."/>
            <person name="Lalanne C."/>
            <person name="Gautier V."/>
            <person name="Ament-Velasquez S.L."/>
            <person name="Kruys A."/>
            <person name="Hutchinson M.I."/>
            <person name="Powell A.J."/>
            <person name="Barry K."/>
            <person name="Miller A.N."/>
            <person name="Grigoriev I.V."/>
            <person name="Debuchy R."/>
            <person name="Gladieux P."/>
            <person name="Hiltunen Thoren M."/>
            <person name="Johannesson H."/>
        </authorList>
    </citation>
    <scope>NUCLEOTIDE SEQUENCE</scope>
    <source>
        <strain evidence="2">PSN293</strain>
    </source>
</reference>
<accession>A0AAN7B905</accession>
<evidence type="ECO:0008006" key="4">
    <source>
        <dbReference type="Google" id="ProtNLM"/>
    </source>
</evidence>
<dbReference type="AlphaFoldDB" id="A0AAN7B905"/>
<feature type="chain" id="PRO_5042891082" description="Invertebrate defensins family profile domain-containing protein" evidence="1">
    <location>
        <begin position="21"/>
        <end position="128"/>
    </location>
</feature>
<proteinExistence type="predicted"/>
<evidence type="ECO:0000256" key="1">
    <source>
        <dbReference type="SAM" id="SignalP"/>
    </source>
</evidence>